<dbReference type="Pfam" id="PF01485">
    <property type="entry name" value="IBR"/>
    <property type="match status" value="1"/>
</dbReference>
<dbReference type="KEGG" id="epa:110231347"/>
<dbReference type="SUPFAM" id="SSF57850">
    <property type="entry name" value="RING/U-box"/>
    <property type="match status" value="3"/>
</dbReference>
<keyword evidence="5" id="KW-0677">Repeat</keyword>
<dbReference type="InterPro" id="IPR013083">
    <property type="entry name" value="Znf_RING/FYVE/PHD"/>
</dbReference>
<evidence type="ECO:0000313" key="11">
    <source>
        <dbReference type="EnsemblMetazoa" id="XP_020892021.1"/>
    </source>
</evidence>
<dbReference type="Proteomes" id="UP000887567">
    <property type="component" value="Unplaced"/>
</dbReference>
<evidence type="ECO:0000256" key="1">
    <source>
        <dbReference type="ARBA" id="ARBA00001798"/>
    </source>
</evidence>
<dbReference type="GO" id="GO:0061630">
    <property type="term" value="F:ubiquitin protein ligase activity"/>
    <property type="evidence" value="ECO:0007669"/>
    <property type="project" value="UniProtKB-EC"/>
</dbReference>
<dbReference type="OMA" id="PYPGCEN"/>
<dbReference type="Pfam" id="PF22191">
    <property type="entry name" value="IBR_1"/>
    <property type="match status" value="1"/>
</dbReference>
<dbReference type="OrthoDB" id="10009520at2759"/>
<keyword evidence="4" id="KW-0479">Metal-binding</keyword>
<organism evidence="11 12">
    <name type="scientific">Exaiptasia diaphana</name>
    <name type="common">Tropical sea anemone</name>
    <name type="synonym">Aiptasia pulchella</name>
    <dbReference type="NCBI Taxonomy" id="2652724"/>
    <lineage>
        <taxon>Eukaryota</taxon>
        <taxon>Metazoa</taxon>
        <taxon>Cnidaria</taxon>
        <taxon>Anthozoa</taxon>
        <taxon>Hexacorallia</taxon>
        <taxon>Actiniaria</taxon>
        <taxon>Aiptasiidae</taxon>
        <taxon>Exaiptasia</taxon>
    </lineage>
</organism>
<keyword evidence="9" id="KW-0812">Transmembrane</keyword>
<dbReference type="AlphaFoldDB" id="A0A913WPA7"/>
<dbReference type="InterPro" id="IPR002867">
    <property type="entry name" value="IBR_dom"/>
</dbReference>
<dbReference type="SMART" id="SM00647">
    <property type="entry name" value="IBR"/>
    <property type="match status" value="2"/>
</dbReference>
<dbReference type="PANTHER" id="PTHR11685">
    <property type="entry name" value="RBR FAMILY RING FINGER AND IBR DOMAIN-CONTAINING"/>
    <property type="match status" value="1"/>
</dbReference>
<evidence type="ECO:0000259" key="10">
    <source>
        <dbReference type="PROSITE" id="PS51873"/>
    </source>
</evidence>
<evidence type="ECO:0000256" key="8">
    <source>
        <dbReference type="ARBA" id="ARBA00022833"/>
    </source>
</evidence>
<proteinExistence type="predicted"/>
<evidence type="ECO:0000256" key="5">
    <source>
        <dbReference type="ARBA" id="ARBA00022737"/>
    </source>
</evidence>
<dbReference type="CDD" id="cd20342">
    <property type="entry name" value="BRcat_RBR_RNF217"/>
    <property type="match status" value="1"/>
</dbReference>
<comment type="catalytic activity">
    <reaction evidence="1">
        <text>[E2 ubiquitin-conjugating enzyme]-S-ubiquitinyl-L-cysteine + [acceptor protein]-L-lysine = [E2 ubiquitin-conjugating enzyme]-L-cysteine + [acceptor protein]-N(6)-ubiquitinyl-L-lysine.</text>
        <dbReference type="EC" id="2.3.2.31"/>
    </reaction>
</comment>
<dbReference type="GeneID" id="110231347"/>
<evidence type="ECO:0000256" key="6">
    <source>
        <dbReference type="ARBA" id="ARBA00022771"/>
    </source>
</evidence>
<accession>A0A913WPA7</accession>
<dbReference type="GO" id="GO:0016567">
    <property type="term" value="P:protein ubiquitination"/>
    <property type="evidence" value="ECO:0007669"/>
    <property type="project" value="InterPro"/>
</dbReference>
<dbReference type="EC" id="2.3.2.31" evidence="2"/>
<evidence type="ECO:0000256" key="7">
    <source>
        <dbReference type="ARBA" id="ARBA00022786"/>
    </source>
</evidence>
<evidence type="ECO:0000256" key="4">
    <source>
        <dbReference type="ARBA" id="ARBA00022723"/>
    </source>
</evidence>
<evidence type="ECO:0000313" key="12">
    <source>
        <dbReference type="Proteomes" id="UP000887567"/>
    </source>
</evidence>
<dbReference type="EnsemblMetazoa" id="XM_021036362.2">
    <property type="protein sequence ID" value="XP_020892021.1"/>
    <property type="gene ID" value="LOC110231347"/>
</dbReference>
<dbReference type="GO" id="GO:0008270">
    <property type="term" value="F:zinc ion binding"/>
    <property type="evidence" value="ECO:0007669"/>
    <property type="project" value="UniProtKB-KW"/>
</dbReference>
<keyword evidence="3" id="KW-0808">Transferase</keyword>
<evidence type="ECO:0000256" key="2">
    <source>
        <dbReference type="ARBA" id="ARBA00012251"/>
    </source>
</evidence>
<keyword evidence="9" id="KW-1133">Transmembrane helix</keyword>
<dbReference type="InterPro" id="IPR047551">
    <property type="entry name" value="BRcat_RBR_RNF217"/>
</dbReference>
<protein>
    <recommendedName>
        <fullName evidence="2">RBR-type E3 ubiquitin transferase</fullName>
        <ecNumber evidence="2">2.3.2.31</ecNumber>
    </recommendedName>
</protein>
<keyword evidence="7" id="KW-0833">Ubl conjugation pathway</keyword>
<name>A0A913WPA7_EXADI</name>
<evidence type="ECO:0000256" key="3">
    <source>
        <dbReference type="ARBA" id="ARBA00022679"/>
    </source>
</evidence>
<keyword evidence="9" id="KW-0472">Membrane</keyword>
<dbReference type="RefSeq" id="XP_020892021.1">
    <property type="nucleotide sequence ID" value="XM_021036362.2"/>
</dbReference>
<dbReference type="Gene3D" id="1.20.120.1750">
    <property type="match status" value="1"/>
</dbReference>
<dbReference type="InterPro" id="IPR044066">
    <property type="entry name" value="TRIAD_supradom"/>
</dbReference>
<feature type="domain" description="RING-type" evidence="10">
    <location>
        <begin position="17"/>
        <end position="252"/>
    </location>
</feature>
<evidence type="ECO:0000256" key="9">
    <source>
        <dbReference type="SAM" id="Phobius"/>
    </source>
</evidence>
<keyword evidence="6" id="KW-0863">Zinc-finger</keyword>
<feature type="transmembrane region" description="Helical" evidence="9">
    <location>
        <begin position="273"/>
        <end position="301"/>
    </location>
</feature>
<keyword evidence="8" id="KW-0862">Zinc</keyword>
<dbReference type="Gene3D" id="3.30.40.10">
    <property type="entry name" value="Zinc/RING finger domain, C3HC4 (zinc finger)"/>
    <property type="match status" value="1"/>
</dbReference>
<dbReference type="PROSITE" id="PS51873">
    <property type="entry name" value="TRIAD"/>
    <property type="match status" value="1"/>
</dbReference>
<sequence length="324" mass="36698">MEFSTLPPSYDCILGIYNVPCFVCYLHGSSSNAVMVRDCCKGFLCADCLRCHIETKIKQAIVKIVCPLEDCDSFVPNEEIKELACPELYLKFEQFLVDIEQNPNVKTCPNCSRIFTFEPPTTEEPEANSNKTSKSIERKKISERTKVTCDDCHLVWCFECQAPWHYGMTCKDFGKGDKSLKIWAKNKGQFFRNATRCPKCQIFIQKFAGCDHMVCTRCRTEFCYRCGCRFRSMYFLGDHHDPLSVFGCKYNYKPGSPTQRVLVRGAVLSGKLLALPFVAGLVASAGCIVLGAGVVIVPGYVSYRMIKKKKIKGKFNWQLNDNSL</sequence>
<keyword evidence="12" id="KW-1185">Reference proteome</keyword>
<dbReference type="InterPro" id="IPR031127">
    <property type="entry name" value="E3_UB_ligase_RBR"/>
</dbReference>
<reference evidence="11" key="1">
    <citation type="submission" date="2022-11" db="UniProtKB">
        <authorList>
            <consortium name="EnsemblMetazoa"/>
        </authorList>
    </citation>
    <scope>IDENTIFICATION</scope>
</reference>